<dbReference type="PANTHER" id="PTHR47977">
    <property type="entry name" value="RAS-RELATED PROTEIN RAB"/>
    <property type="match status" value="1"/>
</dbReference>
<dbReference type="PROSITE" id="PS51419">
    <property type="entry name" value="RAB"/>
    <property type="match status" value="1"/>
</dbReference>
<dbReference type="SMART" id="SM00173">
    <property type="entry name" value="RAS"/>
    <property type="match status" value="1"/>
</dbReference>
<keyword evidence="4" id="KW-1185">Reference proteome</keyword>
<dbReference type="CDD" id="cd00154">
    <property type="entry name" value="Rab"/>
    <property type="match status" value="1"/>
</dbReference>
<organism evidence="3 4">
    <name type="scientific">Tigriopus californicus</name>
    <name type="common">Marine copepod</name>
    <dbReference type="NCBI Taxonomy" id="6832"/>
    <lineage>
        <taxon>Eukaryota</taxon>
        <taxon>Metazoa</taxon>
        <taxon>Ecdysozoa</taxon>
        <taxon>Arthropoda</taxon>
        <taxon>Crustacea</taxon>
        <taxon>Multicrustacea</taxon>
        <taxon>Hexanauplia</taxon>
        <taxon>Copepoda</taxon>
        <taxon>Harpacticoida</taxon>
        <taxon>Harpacticidae</taxon>
        <taxon>Tigriopus</taxon>
    </lineage>
</organism>
<name>A0A553NFJ9_TIGCA</name>
<sequence length="246" mass="27645">MATVKIPAQKVILVGEYGVGKSSLFRRFANDTFVRASDRQSTLGLDNFGKVYQMKDTDRALKLQLWDTGGMERVASITSSYYKYSEAAILVFALDRPDSFHVLSQHLLDIVTYAENAKIFLCGNKFDLKSRIQVTDGEMEAFSEQCHNLMSGLYKTSCKTGEGVEEMFRDIANQLSETNRFVLKTFMSLFTLVDPDLMLPPGHPRPEIGTSAHRSKIELQSLEEARSFRIDQALEADENGPNDCSC</sequence>
<dbReference type="SUPFAM" id="SSF52540">
    <property type="entry name" value="P-loop containing nucleoside triphosphate hydrolases"/>
    <property type="match status" value="1"/>
</dbReference>
<dbReference type="Pfam" id="PF00071">
    <property type="entry name" value="Ras"/>
    <property type="match status" value="1"/>
</dbReference>
<dbReference type="SMART" id="SM00176">
    <property type="entry name" value="RAN"/>
    <property type="match status" value="1"/>
</dbReference>
<gene>
    <name evidence="3" type="ORF">TCAL_10323</name>
</gene>
<proteinExistence type="predicted"/>
<evidence type="ECO:0000256" key="1">
    <source>
        <dbReference type="ARBA" id="ARBA00022741"/>
    </source>
</evidence>
<protein>
    <submittedName>
        <fullName evidence="3">Uncharacterized protein</fullName>
    </submittedName>
</protein>
<dbReference type="Proteomes" id="UP000318571">
    <property type="component" value="Chromosome 10"/>
</dbReference>
<evidence type="ECO:0000313" key="3">
    <source>
        <dbReference type="EMBL" id="TRY64178.1"/>
    </source>
</evidence>
<dbReference type="SMART" id="SM00174">
    <property type="entry name" value="RHO"/>
    <property type="match status" value="1"/>
</dbReference>
<comment type="caution">
    <text evidence="3">The sequence shown here is derived from an EMBL/GenBank/DDBJ whole genome shotgun (WGS) entry which is preliminary data.</text>
</comment>
<dbReference type="AlphaFoldDB" id="A0A553NFJ9"/>
<keyword evidence="1" id="KW-0547">Nucleotide-binding</keyword>
<dbReference type="NCBIfam" id="TIGR00231">
    <property type="entry name" value="small_GTP"/>
    <property type="match status" value="1"/>
</dbReference>
<dbReference type="FunFam" id="3.40.50.300:FF:001329">
    <property type="entry name" value="Small GTP-binding protein, putative"/>
    <property type="match status" value="1"/>
</dbReference>
<dbReference type="EMBL" id="VCGU01000458">
    <property type="protein sequence ID" value="TRY64178.1"/>
    <property type="molecule type" value="Genomic_DNA"/>
</dbReference>
<dbReference type="InterPro" id="IPR027417">
    <property type="entry name" value="P-loop_NTPase"/>
</dbReference>
<dbReference type="Gene3D" id="3.40.50.300">
    <property type="entry name" value="P-loop containing nucleotide triphosphate hydrolases"/>
    <property type="match status" value="1"/>
</dbReference>
<dbReference type="InterPro" id="IPR001806">
    <property type="entry name" value="Small_GTPase"/>
</dbReference>
<evidence type="ECO:0000256" key="2">
    <source>
        <dbReference type="ARBA" id="ARBA00023134"/>
    </source>
</evidence>
<dbReference type="OMA" id="FCEQCHT"/>
<dbReference type="GO" id="GO:0003924">
    <property type="term" value="F:GTPase activity"/>
    <property type="evidence" value="ECO:0007669"/>
    <property type="project" value="InterPro"/>
</dbReference>
<dbReference type="InterPro" id="IPR050227">
    <property type="entry name" value="Rab"/>
</dbReference>
<dbReference type="PRINTS" id="PR00449">
    <property type="entry name" value="RASTRNSFRMNG"/>
</dbReference>
<evidence type="ECO:0000313" key="4">
    <source>
        <dbReference type="Proteomes" id="UP000318571"/>
    </source>
</evidence>
<reference evidence="3 4" key="1">
    <citation type="journal article" date="2018" name="Nat. Ecol. Evol.">
        <title>Genomic signatures of mitonuclear coevolution across populations of Tigriopus californicus.</title>
        <authorList>
            <person name="Barreto F.S."/>
            <person name="Watson E.T."/>
            <person name="Lima T.G."/>
            <person name="Willett C.S."/>
            <person name="Edmands S."/>
            <person name="Li W."/>
            <person name="Burton R.S."/>
        </authorList>
    </citation>
    <scope>NUCLEOTIDE SEQUENCE [LARGE SCALE GENOMIC DNA]</scope>
    <source>
        <strain evidence="3 4">San Diego</strain>
    </source>
</reference>
<dbReference type="STRING" id="6832.A0A553NFJ9"/>
<keyword evidence="2" id="KW-0342">GTP-binding</keyword>
<dbReference type="GO" id="GO:0005525">
    <property type="term" value="F:GTP binding"/>
    <property type="evidence" value="ECO:0007669"/>
    <property type="project" value="UniProtKB-KW"/>
</dbReference>
<dbReference type="InterPro" id="IPR005225">
    <property type="entry name" value="Small_GTP-bd"/>
</dbReference>
<dbReference type="SMART" id="SM00175">
    <property type="entry name" value="RAB"/>
    <property type="match status" value="1"/>
</dbReference>
<accession>A0A553NFJ9</accession>
<dbReference type="PROSITE" id="PS51421">
    <property type="entry name" value="RAS"/>
    <property type="match status" value="1"/>
</dbReference>